<keyword evidence="8" id="KW-0479">Metal-binding</keyword>
<gene>
    <name evidence="8" type="primary">nrdR</name>
    <name evidence="10" type="ordered locus">Caka_1855</name>
</gene>
<keyword evidence="7 8" id="KW-0804">Transcription</keyword>
<dbReference type="InterPro" id="IPR005144">
    <property type="entry name" value="ATP-cone_dom"/>
</dbReference>
<dbReference type="OrthoDB" id="9807461at2"/>
<dbReference type="PROSITE" id="PS51161">
    <property type="entry name" value="ATP_CONE"/>
    <property type="match status" value="1"/>
</dbReference>
<evidence type="ECO:0000256" key="2">
    <source>
        <dbReference type="ARBA" id="ARBA00022741"/>
    </source>
</evidence>
<comment type="similarity">
    <text evidence="8">Belongs to the NrdR family.</text>
</comment>
<keyword evidence="11" id="KW-1185">Reference proteome</keyword>
<keyword evidence="4 8" id="KW-0067">ATP-binding</keyword>
<evidence type="ECO:0000256" key="6">
    <source>
        <dbReference type="ARBA" id="ARBA00023125"/>
    </source>
</evidence>
<dbReference type="Pfam" id="PF22811">
    <property type="entry name" value="Zn_ribbon_NrdR"/>
    <property type="match status" value="1"/>
</dbReference>
<feature type="zinc finger region" evidence="8">
    <location>
        <begin position="3"/>
        <end position="34"/>
    </location>
</feature>
<keyword evidence="8" id="KW-0862">Zinc</keyword>
<keyword evidence="2 8" id="KW-0547">Nucleotide-binding</keyword>
<dbReference type="InterPro" id="IPR055173">
    <property type="entry name" value="NrdR-like_N"/>
</dbReference>
<evidence type="ECO:0000256" key="7">
    <source>
        <dbReference type="ARBA" id="ARBA00023163"/>
    </source>
</evidence>
<reference evidence="10 11" key="1">
    <citation type="journal article" date="2010" name="Stand. Genomic Sci.">
        <title>Complete genome sequence of Coraliomargarita akajimensis type strain (04OKA010-24).</title>
        <authorList>
            <person name="Mavromatis K."/>
            <person name="Abt B."/>
            <person name="Brambilla E."/>
            <person name="Lapidus A."/>
            <person name="Copeland A."/>
            <person name="Deshpande S."/>
            <person name="Nolan M."/>
            <person name="Lucas S."/>
            <person name="Tice H."/>
            <person name="Cheng J.F."/>
            <person name="Han C."/>
            <person name="Detter J.C."/>
            <person name="Woyke T."/>
            <person name="Goodwin L."/>
            <person name="Pitluck S."/>
            <person name="Held B."/>
            <person name="Brettin T."/>
            <person name="Tapia R."/>
            <person name="Ivanova N."/>
            <person name="Mikhailova N."/>
            <person name="Pati A."/>
            <person name="Liolios K."/>
            <person name="Chen A."/>
            <person name="Palaniappan K."/>
            <person name="Land M."/>
            <person name="Hauser L."/>
            <person name="Chang Y.J."/>
            <person name="Jeffries C.D."/>
            <person name="Rohde M."/>
            <person name="Goker M."/>
            <person name="Bristow J."/>
            <person name="Eisen J.A."/>
            <person name="Markowitz V."/>
            <person name="Hugenholtz P."/>
            <person name="Klenk H.P."/>
            <person name="Kyrpides N.C."/>
        </authorList>
    </citation>
    <scope>NUCLEOTIDE SEQUENCE [LARGE SCALE GENOMIC DNA]</scope>
    <source>
        <strain evidence="11">DSM 45221 / IAM 15411 / JCM 23193 / KCTC 12865</strain>
    </source>
</reference>
<dbReference type="AlphaFoldDB" id="D5EKC4"/>
<sequence>MRCPKCTSSDTKVLDTRTSKNETSIRRRRECLDCGYRFTTIEEVLRADLQVVKRDGRREDFDRAKMLGGLKKAVQKRPIDVMQIEMLIADALAALEKEFDHEIPAKAIGEQIMTRLKHLDQIAYVRYASVYKDFRDLAELAQEINALKDGDQDAQS</sequence>
<evidence type="ECO:0000256" key="3">
    <source>
        <dbReference type="ARBA" id="ARBA00022771"/>
    </source>
</evidence>
<organism evidence="10 11">
    <name type="scientific">Coraliomargarita akajimensis (strain DSM 45221 / IAM 15411 / JCM 23193 / KCTC 12865 / 04OKA010-24)</name>
    <dbReference type="NCBI Taxonomy" id="583355"/>
    <lineage>
        <taxon>Bacteria</taxon>
        <taxon>Pseudomonadati</taxon>
        <taxon>Verrucomicrobiota</taxon>
        <taxon>Opitutia</taxon>
        <taxon>Puniceicoccales</taxon>
        <taxon>Coraliomargaritaceae</taxon>
        <taxon>Coraliomargarita</taxon>
    </lineage>
</organism>
<name>D5EKC4_CORAD</name>
<keyword evidence="5 8" id="KW-0805">Transcription regulation</keyword>
<evidence type="ECO:0000259" key="9">
    <source>
        <dbReference type="PROSITE" id="PS51161"/>
    </source>
</evidence>
<keyword evidence="3 8" id="KW-0863">Zinc-finger</keyword>
<feature type="domain" description="ATP-cone" evidence="9">
    <location>
        <begin position="49"/>
        <end position="139"/>
    </location>
</feature>
<dbReference type="RefSeq" id="WP_013043595.1">
    <property type="nucleotide sequence ID" value="NC_014008.1"/>
</dbReference>
<dbReference type="Pfam" id="PF03477">
    <property type="entry name" value="ATP-cone"/>
    <property type="match status" value="1"/>
</dbReference>
<dbReference type="HAMAP" id="MF_00440">
    <property type="entry name" value="NrdR"/>
    <property type="match status" value="1"/>
</dbReference>
<keyword evidence="6 8" id="KW-0238">DNA-binding</keyword>
<dbReference type="EMBL" id="CP001998">
    <property type="protein sequence ID" value="ADE54873.1"/>
    <property type="molecule type" value="Genomic_DNA"/>
</dbReference>
<comment type="function">
    <text evidence="8">Negatively regulates transcription of bacterial ribonucleotide reductase nrd genes and operons by binding to NrdR-boxes.</text>
</comment>
<evidence type="ECO:0000256" key="1">
    <source>
        <dbReference type="ARBA" id="ARBA00022491"/>
    </source>
</evidence>
<dbReference type="PANTHER" id="PTHR30455">
    <property type="entry name" value="TRANSCRIPTIONAL REPRESSOR NRDR"/>
    <property type="match status" value="1"/>
</dbReference>
<evidence type="ECO:0000256" key="4">
    <source>
        <dbReference type="ARBA" id="ARBA00022840"/>
    </source>
</evidence>
<dbReference type="HOGENOM" id="CLU_108412_0_0_0"/>
<dbReference type="eggNOG" id="COG1327">
    <property type="taxonomic scope" value="Bacteria"/>
</dbReference>
<evidence type="ECO:0000313" key="10">
    <source>
        <dbReference type="EMBL" id="ADE54873.1"/>
    </source>
</evidence>
<dbReference type="GO" id="GO:0045892">
    <property type="term" value="P:negative regulation of DNA-templated transcription"/>
    <property type="evidence" value="ECO:0007669"/>
    <property type="project" value="UniProtKB-UniRule"/>
</dbReference>
<evidence type="ECO:0000256" key="5">
    <source>
        <dbReference type="ARBA" id="ARBA00023015"/>
    </source>
</evidence>
<dbReference type="STRING" id="583355.Caka_1855"/>
<dbReference type="KEGG" id="caa:Caka_1855"/>
<proteinExistence type="inferred from homology"/>
<dbReference type="NCBIfam" id="TIGR00244">
    <property type="entry name" value="transcriptional regulator NrdR"/>
    <property type="match status" value="1"/>
</dbReference>
<dbReference type="GO" id="GO:0003677">
    <property type="term" value="F:DNA binding"/>
    <property type="evidence" value="ECO:0007669"/>
    <property type="project" value="UniProtKB-KW"/>
</dbReference>
<dbReference type="InterPro" id="IPR003796">
    <property type="entry name" value="RNR_NrdR-like"/>
</dbReference>
<dbReference type="GO" id="GO:0005524">
    <property type="term" value="F:ATP binding"/>
    <property type="evidence" value="ECO:0007669"/>
    <property type="project" value="UniProtKB-UniRule"/>
</dbReference>
<keyword evidence="1 8" id="KW-0678">Repressor</keyword>
<dbReference type="Proteomes" id="UP000000925">
    <property type="component" value="Chromosome"/>
</dbReference>
<evidence type="ECO:0000313" key="11">
    <source>
        <dbReference type="Proteomes" id="UP000000925"/>
    </source>
</evidence>
<dbReference type="PANTHER" id="PTHR30455:SF2">
    <property type="entry name" value="TRANSCRIPTIONAL REPRESSOR NRDR"/>
    <property type="match status" value="1"/>
</dbReference>
<protein>
    <recommendedName>
        <fullName evidence="8">Transcriptional repressor NrdR</fullName>
    </recommendedName>
</protein>
<accession>D5EKC4</accession>
<dbReference type="GO" id="GO:0008270">
    <property type="term" value="F:zinc ion binding"/>
    <property type="evidence" value="ECO:0007669"/>
    <property type="project" value="UniProtKB-UniRule"/>
</dbReference>
<comment type="cofactor">
    <cofactor evidence="8">
        <name>Zn(2+)</name>
        <dbReference type="ChEBI" id="CHEBI:29105"/>
    </cofactor>
    <text evidence="8">Binds 1 zinc ion.</text>
</comment>
<evidence type="ECO:0000256" key="8">
    <source>
        <dbReference type="HAMAP-Rule" id="MF_00440"/>
    </source>
</evidence>